<comment type="caution">
    <text evidence="2">The sequence shown here is derived from an EMBL/GenBank/DDBJ whole genome shotgun (WGS) entry which is preliminary data.</text>
</comment>
<dbReference type="OrthoDB" id="270556at2759"/>
<dbReference type="Proteomes" id="UP000038009">
    <property type="component" value="Unassembled WGS sequence"/>
</dbReference>
<dbReference type="Gene3D" id="3.90.1410.10">
    <property type="entry name" value="set domain protein methyltransferase, domain 1"/>
    <property type="match status" value="1"/>
</dbReference>
<accession>A0A0N0P305</accession>
<feature type="domain" description="SET" evidence="1">
    <location>
        <begin position="46"/>
        <end position="342"/>
    </location>
</feature>
<evidence type="ECO:0000313" key="3">
    <source>
        <dbReference type="Proteomes" id="UP000038009"/>
    </source>
</evidence>
<gene>
    <name evidence="2" type="ORF">ABL78_7379</name>
</gene>
<dbReference type="InterPro" id="IPR046341">
    <property type="entry name" value="SET_dom_sf"/>
</dbReference>
<protein>
    <recommendedName>
        <fullName evidence="1">SET domain-containing protein</fullName>
    </recommendedName>
</protein>
<dbReference type="VEuPathDB" id="TriTrypDB:Lsey_0354_0020"/>
<dbReference type="AlphaFoldDB" id="A0A0N0P305"/>
<evidence type="ECO:0000259" key="1">
    <source>
        <dbReference type="PROSITE" id="PS50280"/>
    </source>
</evidence>
<organism evidence="2 3">
    <name type="scientific">Leptomonas seymouri</name>
    <dbReference type="NCBI Taxonomy" id="5684"/>
    <lineage>
        <taxon>Eukaryota</taxon>
        <taxon>Discoba</taxon>
        <taxon>Euglenozoa</taxon>
        <taxon>Kinetoplastea</taxon>
        <taxon>Metakinetoplastina</taxon>
        <taxon>Trypanosomatida</taxon>
        <taxon>Trypanosomatidae</taxon>
        <taxon>Leishmaniinae</taxon>
        <taxon>Leptomonas</taxon>
    </lineage>
</organism>
<name>A0A0N0P305_LEPSE</name>
<dbReference type="SUPFAM" id="SSF82199">
    <property type="entry name" value="SET domain"/>
    <property type="match status" value="1"/>
</dbReference>
<dbReference type="OMA" id="HFQLTQA"/>
<proteinExistence type="predicted"/>
<dbReference type="EMBL" id="LJSK01000354">
    <property type="protein sequence ID" value="KPI83576.1"/>
    <property type="molecule type" value="Genomic_DNA"/>
</dbReference>
<evidence type="ECO:0000313" key="2">
    <source>
        <dbReference type="EMBL" id="KPI83576.1"/>
    </source>
</evidence>
<dbReference type="InterPro" id="IPR001214">
    <property type="entry name" value="SET_dom"/>
</dbReference>
<dbReference type="Pfam" id="PF00856">
    <property type="entry name" value="SET"/>
    <property type="match status" value="1"/>
</dbReference>
<reference evidence="2 3" key="1">
    <citation type="journal article" date="2015" name="PLoS Pathog.">
        <title>Leptomonas seymouri: Adaptations to the Dixenous Life Cycle Analyzed by Genome Sequencing, Transcriptome Profiling and Co-infection with Leishmania donovani.</title>
        <authorList>
            <person name="Kraeva N."/>
            <person name="Butenko A."/>
            <person name="Hlavacova J."/>
            <person name="Kostygov A."/>
            <person name="Myskova J."/>
            <person name="Grybchuk D."/>
            <person name="Lestinova T."/>
            <person name="Votypka J."/>
            <person name="Volf P."/>
            <person name="Opperdoes F."/>
            <person name="Flegontov P."/>
            <person name="Lukes J."/>
            <person name="Yurchenko V."/>
        </authorList>
    </citation>
    <scope>NUCLEOTIDE SEQUENCE [LARGE SCALE GENOMIC DNA]</scope>
    <source>
        <strain evidence="2 3">ATCC 30220</strain>
    </source>
</reference>
<dbReference type="PROSITE" id="PS50280">
    <property type="entry name" value="SET"/>
    <property type="match status" value="1"/>
</dbReference>
<sequence length="359" mass="39184">MPTYESLHLLRVLDSPQVLAKSFIGYCKRHHIITRGLCRIGYARRSPLSTAHSSPQDCLLRGLIANKDIAQNENIVMMPVTACLHPGVALRCKPFWDLLPPGAQATLQDATVAYNTRISDRSLIRHNQYLMALYMVYLMLLRNCDPARLATTPGGDVIDYIDFMPRNEGNFEQLVAHLSGWLDGPEVCRTSQAALSNHFQLTQAEVRPAIVYALCMIYSRMVPVDHRACLQYAFQSTPLAHAWDDVAATAALAALPSGTASAAGAEAGAVGGHGGGERGVNMSLVQEPISFLCPVIDMCNHSTNENVAVMVPDREPTLSGPVICLRSLRPIAKGEELVMTYGAAPHALKLIWGMQDILQ</sequence>
<keyword evidence="3" id="KW-1185">Reference proteome</keyword>